<sequence length="1787" mass="202657">MLDLSNYQILELIYDDTKTAVYRASRNHDGQLVVIKLLTIEYPELKDVVALKHEYELIKNLDISGVIKAYSIEKYNNSFALILENFNGIPLCNIIKNQKIELNDFLKISIQITQALSELHQYQIIHKDIKPQNILVNWVTHQVKIIDFSISSLLSKEKPKLSNPDLLEGTLAYMSPEQTGRMNRSIDYRTDFYSLGITFYEMLTGRLPFNVTDPMELVHCHIARQPVAVDRLMPEIPQMISTIVMRLLSKTAEDRYQSAFGLKADLENCLNQLETTAQISNFQIGQQDESSQLQIPEKLYGREVEIDTLMTAFEQVNQGKKQLILVAGYSGIGKSALVSEIHKPVIEKRGYFITGKFEQFKRNIPYASLIQAFQELIQQLLTESEVQLAAWREKILLTLVPNAQIIIDVIPEVELIIGEQPEVPQLGTTESQNRFNLVFQKFIGVFAQQEHPLVLFLDDLQWADLASLKLIQLLTTDPDSQYLFMIGAYRDNEVDATHPLMLILHEIEKTNFIVTKIICQALKITDVYQLITDTLKCDLETAKPLAELIFNKTGGNPFFLTQLLKFIYQENLLVFDFNIGRWQWEIEQIQEVGITDNVVELMIGKIQKLQDNTQNSLKLAACIGNRFNLEILSVINEKSRKDTADELWQALVAGLIIPLDNSYKLPQLLEQVDDLIVDYKFLHDRVQQAAYALIPDEQKKEVHLKIGRLLLKSLEQNSLDENIFDIVNQLNIGAELIVSQEEKYNLAQLNLMAGCKAKDSAAYESAVKFFKLGLEMLAEASWEEHYQLTLALHVETVEAEYLNTNFEQAEALFESVIQNSKTILDTVKVYEKKIQFYVSQNRMREALDMDLQVLEMLGVSLSKTPPAELGIEELANLPEMTDANKLAAMRILMTAMPPAYITEPAILPLIAFTMVNLCVQYGNSSFAAYAYSFYGLILCGPLQDIESGYRFGKLSLKLLEQFDARELKAKVYGLFNIFVRHWKEHIQETIDPLQEGVQSGLETGDIEYVGYNGTVVCTHLFFAGENLANIEQKQAQYLSLANKIKQDYFTFSLQIWRELILQLITGIKNHFYLKGESFDELIMMPKLAGNITVIFYVYWAKTILYYFLKNYGQSVENAQLAKPYEPAVTGSAHIVQYNFYYSLALIARYLSHTSEVELNREHELREVLEQVEVNQQQLQEWVFHASVNNQHKYDLVEAEKARSLGQYLVAMGYYDRAIRGASSSGYIQEEALAYERAAEFYLTLGRNEFASLYITKAHYGYVRWGAIAKVKDLESTYPELIAKASTQEQVTNPNITSSTASTKASGLDLITGIKASQALSEEILLSNLLEKLMKIVIENAGAETGFLILKKEGKLLIEAQACVDKDELIVGQSILVKTSQQLPLSVINYVERTKKDVVIADATSEDIFATDPYIVNNKIKSILCTPIVRQGKLIGLLYLENNLTVGAFTPDRLQILKLLSSQAAISLENARLYTNLEEKILERTKELNEKNLRLEQTLHELKLTQTQLIQTEKMSSLGQMVAGVAHEINNPVSFIHGNLGHLDDYTHDLLTLINLYQDTYPNPVLEIEDFVADMNLDFVIEDIPKILSSMKIGTQRIREIILTLRNFSRLDEADMKPVNIHEGIDSSLLILQNRLKSKPEHLAIKIIKEYGELPNVECYAGQLNQVFMNILNNAIDALDKYNEERTAADIKVNPSTISICTKVINPDWIAISIQDNGLGMAASVKQKIFDPFFTTKPVGQGTGLGLSISYQVIVDKHGGKIECISEPGKGAKFSIEIPIRQEARGRS</sequence>
<feature type="domain" description="Histidine kinase" evidence="8">
    <location>
        <begin position="1523"/>
        <end position="1781"/>
    </location>
</feature>
<dbReference type="GO" id="GO:0005524">
    <property type="term" value="F:ATP binding"/>
    <property type="evidence" value="ECO:0007669"/>
    <property type="project" value="InterPro"/>
</dbReference>
<dbReference type="InterPro" id="IPR011990">
    <property type="entry name" value="TPR-like_helical_dom_sf"/>
</dbReference>
<keyword evidence="4 9" id="KW-0418">Kinase</keyword>
<dbReference type="InterPro" id="IPR003018">
    <property type="entry name" value="GAF"/>
</dbReference>
<keyword evidence="6" id="KW-0175">Coiled coil</keyword>
<dbReference type="SMART" id="SM00065">
    <property type="entry name" value="GAF"/>
    <property type="match status" value="1"/>
</dbReference>
<dbReference type="SUPFAM" id="SSF55781">
    <property type="entry name" value="GAF domain-like"/>
    <property type="match status" value="1"/>
</dbReference>
<dbReference type="InterPro" id="IPR005467">
    <property type="entry name" value="His_kinase_dom"/>
</dbReference>
<feature type="domain" description="Protein kinase" evidence="7">
    <location>
        <begin position="7"/>
        <end position="270"/>
    </location>
</feature>
<evidence type="ECO:0000256" key="1">
    <source>
        <dbReference type="ARBA" id="ARBA00000085"/>
    </source>
</evidence>
<dbReference type="Gene3D" id="1.10.287.130">
    <property type="match status" value="1"/>
</dbReference>
<dbReference type="InterPro" id="IPR004358">
    <property type="entry name" value="Sig_transdc_His_kin-like_C"/>
</dbReference>
<dbReference type="InterPro" id="IPR053159">
    <property type="entry name" value="Hybrid_Histidine_Kinase"/>
</dbReference>
<dbReference type="PANTHER" id="PTHR43642:SF1">
    <property type="entry name" value="HYBRID SIGNAL TRANSDUCTION HISTIDINE KINASE G"/>
    <property type="match status" value="1"/>
</dbReference>
<dbReference type="InterPro" id="IPR036097">
    <property type="entry name" value="HisK_dim/P_sf"/>
</dbReference>
<dbReference type="SUPFAM" id="SSF55874">
    <property type="entry name" value="ATPase domain of HSP90 chaperone/DNA topoisomerase II/histidine kinase"/>
    <property type="match status" value="1"/>
</dbReference>
<dbReference type="CDD" id="cd00082">
    <property type="entry name" value="HisKA"/>
    <property type="match status" value="1"/>
</dbReference>
<dbReference type="Pfam" id="PF02518">
    <property type="entry name" value="HATPase_c"/>
    <property type="match status" value="1"/>
</dbReference>
<keyword evidence="9" id="KW-0723">Serine/threonine-protein kinase</keyword>
<dbReference type="GO" id="GO:0004674">
    <property type="term" value="F:protein serine/threonine kinase activity"/>
    <property type="evidence" value="ECO:0007669"/>
    <property type="project" value="UniProtKB-KW"/>
</dbReference>
<evidence type="ECO:0000259" key="8">
    <source>
        <dbReference type="PROSITE" id="PS50109"/>
    </source>
</evidence>
<dbReference type="Pfam" id="PF00069">
    <property type="entry name" value="Pkinase"/>
    <property type="match status" value="1"/>
</dbReference>
<dbReference type="Gene3D" id="3.30.450.40">
    <property type="match status" value="1"/>
</dbReference>
<dbReference type="Proteomes" id="UP000252107">
    <property type="component" value="Unassembled WGS sequence"/>
</dbReference>
<keyword evidence="4 9" id="KW-0808">Transferase</keyword>
<dbReference type="GO" id="GO:0000155">
    <property type="term" value="F:phosphorelay sensor kinase activity"/>
    <property type="evidence" value="ECO:0007669"/>
    <property type="project" value="InterPro"/>
</dbReference>
<evidence type="ECO:0000313" key="10">
    <source>
        <dbReference type="Proteomes" id="UP000252107"/>
    </source>
</evidence>
<dbReference type="Pfam" id="PF01590">
    <property type="entry name" value="GAF"/>
    <property type="match status" value="1"/>
</dbReference>
<accession>A0A367RNZ7</accession>
<dbReference type="Gene3D" id="3.40.50.300">
    <property type="entry name" value="P-loop containing nucleotide triphosphate hydrolases"/>
    <property type="match status" value="1"/>
</dbReference>
<dbReference type="SUPFAM" id="SSF48452">
    <property type="entry name" value="TPR-like"/>
    <property type="match status" value="1"/>
</dbReference>
<dbReference type="SUPFAM" id="SSF56112">
    <property type="entry name" value="Protein kinase-like (PK-like)"/>
    <property type="match status" value="1"/>
</dbReference>
<evidence type="ECO:0000256" key="4">
    <source>
        <dbReference type="ARBA" id="ARBA00022777"/>
    </source>
</evidence>
<dbReference type="InterPro" id="IPR008271">
    <property type="entry name" value="Ser/Thr_kinase_AS"/>
</dbReference>
<evidence type="ECO:0000313" key="9">
    <source>
        <dbReference type="EMBL" id="RCJ37022.1"/>
    </source>
</evidence>
<dbReference type="PANTHER" id="PTHR43642">
    <property type="entry name" value="HYBRID SIGNAL TRANSDUCTION HISTIDINE KINASE G"/>
    <property type="match status" value="1"/>
</dbReference>
<dbReference type="EMBL" id="LXQD01000131">
    <property type="protein sequence ID" value="RCJ37022.1"/>
    <property type="molecule type" value="Genomic_DNA"/>
</dbReference>
<dbReference type="InterPro" id="IPR003594">
    <property type="entry name" value="HATPase_dom"/>
</dbReference>
<comment type="caution">
    <text evidence="9">The sequence shown here is derived from an EMBL/GenBank/DDBJ whole genome shotgun (WGS) entry which is preliminary data.</text>
</comment>
<dbReference type="CDD" id="cd14014">
    <property type="entry name" value="STKc_PknB_like"/>
    <property type="match status" value="1"/>
</dbReference>
<dbReference type="PRINTS" id="PR00344">
    <property type="entry name" value="BCTRLSENSOR"/>
</dbReference>
<evidence type="ECO:0000256" key="5">
    <source>
        <dbReference type="ARBA" id="ARBA00023012"/>
    </source>
</evidence>
<dbReference type="SUPFAM" id="SSF52540">
    <property type="entry name" value="P-loop containing nucleoside triphosphate hydrolases"/>
    <property type="match status" value="1"/>
</dbReference>
<dbReference type="InterPro" id="IPR027417">
    <property type="entry name" value="P-loop_NTPase"/>
</dbReference>
<dbReference type="InterPro" id="IPR036890">
    <property type="entry name" value="HATPase_C_sf"/>
</dbReference>
<dbReference type="InterPro" id="IPR029016">
    <property type="entry name" value="GAF-like_dom_sf"/>
</dbReference>
<feature type="coiled-coil region" evidence="6">
    <location>
        <begin position="1473"/>
        <end position="1504"/>
    </location>
</feature>
<dbReference type="PROSITE" id="PS50109">
    <property type="entry name" value="HIS_KIN"/>
    <property type="match status" value="1"/>
</dbReference>
<dbReference type="SMART" id="SM00220">
    <property type="entry name" value="S_TKc"/>
    <property type="match status" value="1"/>
</dbReference>
<dbReference type="InterPro" id="IPR000719">
    <property type="entry name" value="Prot_kinase_dom"/>
</dbReference>
<keyword evidence="10" id="KW-1185">Reference proteome</keyword>
<dbReference type="Gene3D" id="3.30.565.10">
    <property type="entry name" value="Histidine kinase-like ATPase, C-terminal domain"/>
    <property type="match status" value="1"/>
</dbReference>
<evidence type="ECO:0000259" key="7">
    <source>
        <dbReference type="PROSITE" id="PS50011"/>
    </source>
</evidence>
<name>A0A367RNZ7_9NOSO</name>
<protein>
    <recommendedName>
        <fullName evidence="2">histidine kinase</fullName>
        <ecNumber evidence="2">2.7.13.3</ecNumber>
    </recommendedName>
</protein>
<dbReference type="PROSITE" id="PS00108">
    <property type="entry name" value="PROTEIN_KINASE_ST"/>
    <property type="match status" value="1"/>
</dbReference>
<evidence type="ECO:0000256" key="3">
    <source>
        <dbReference type="ARBA" id="ARBA00022553"/>
    </source>
</evidence>
<dbReference type="PROSITE" id="PS50011">
    <property type="entry name" value="PROTEIN_KINASE_DOM"/>
    <property type="match status" value="1"/>
</dbReference>
<evidence type="ECO:0000256" key="2">
    <source>
        <dbReference type="ARBA" id="ARBA00012438"/>
    </source>
</evidence>
<dbReference type="InterPro" id="IPR003661">
    <property type="entry name" value="HisK_dim/P_dom"/>
</dbReference>
<gene>
    <name evidence="9" type="ORF">A6770_15495</name>
</gene>
<dbReference type="Gene3D" id="1.10.510.10">
    <property type="entry name" value="Transferase(Phosphotransferase) domain 1"/>
    <property type="match status" value="1"/>
</dbReference>
<evidence type="ECO:0000256" key="6">
    <source>
        <dbReference type="SAM" id="Coils"/>
    </source>
</evidence>
<dbReference type="SMART" id="SM00387">
    <property type="entry name" value="HATPase_c"/>
    <property type="match status" value="1"/>
</dbReference>
<keyword evidence="3" id="KW-0597">Phosphoprotein</keyword>
<organism evidence="9 10">
    <name type="scientific">Nostoc minutum NIES-26</name>
    <dbReference type="NCBI Taxonomy" id="1844469"/>
    <lineage>
        <taxon>Bacteria</taxon>
        <taxon>Bacillati</taxon>
        <taxon>Cyanobacteriota</taxon>
        <taxon>Cyanophyceae</taxon>
        <taxon>Nostocales</taxon>
        <taxon>Nostocaceae</taxon>
        <taxon>Nostoc</taxon>
    </lineage>
</organism>
<proteinExistence type="predicted"/>
<comment type="catalytic activity">
    <reaction evidence="1">
        <text>ATP + protein L-histidine = ADP + protein N-phospho-L-histidine.</text>
        <dbReference type="EC" id="2.7.13.3"/>
    </reaction>
</comment>
<reference evidence="9" key="1">
    <citation type="submission" date="2016-04" db="EMBL/GenBank/DDBJ databases">
        <authorList>
            <person name="Tabuchi Yagui T.R."/>
        </authorList>
    </citation>
    <scope>NUCLEOTIDE SEQUENCE [LARGE SCALE GENOMIC DNA]</scope>
    <source>
        <strain evidence="9">NIES-26</strain>
    </source>
</reference>
<dbReference type="SUPFAM" id="SSF47384">
    <property type="entry name" value="Homodimeric domain of signal transducing histidine kinase"/>
    <property type="match status" value="1"/>
</dbReference>
<dbReference type="EC" id="2.7.13.3" evidence="2"/>
<dbReference type="InterPro" id="IPR041664">
    <property type="entry name" value="AAA_16"/>
</dbReference>
<keyword evidence="5" id="KW-0902">Two-component regulatory system</keyword>
<dbReference type="Pfam" id="PF13191">
    <property type="entry name" value="AAA_16"/>
    <property type="match status" value="1"/>
</dbReference>
<dbReference type="InterPro" id="IPR011009">
    <property type="entry name" value="Kinase-like_dom_sf"/>
</dbReference>